<evidence type="ECO:0000256" key="1">
    <source>
        <dbReference type="SAM" id="MobiDB-lite"/>
    </source>
</evidence>
<feature type="compositionally biased region" description="Low complexity" evidence="1">
    <location>
        <begin position="9"/>
        <end position="33"/>
    </location>
</feature>
<reference evidence="2 3" key="1">
    <citation type="submission" date="2020-02" db="EMBL/GenBank/DDBJ databases">
        <title>Draft genome sequence of Haematococcus lacustris strain NIES-144.</title>
        <authorList>
            <person name="Morimoto D."/>
            <person name="Nakagawa S."/>
            <person name="Yoshida T."/>
            <person name="Sawayama S."/>
        </authorList>
    </citation>
    <scope>NUCLEOTIDE SEQUENCE [LARGE SCALE GENOMIC DNA]</scope>
    <source>
        <strain evidence="2 3">NIES-144</strain>
    </source>
</reference>
<feature type="region of interest" description="Disordered" evidence="1">
    <location>
        <begin position="1"/>
        <end position="55"/>
    </location>
</feature>
<gene>
    <name evidence="2" type="ORF">HaLaN_13341</name>
</gene>
<comment type="caution">
    <text evidence="2">The sequence shown here is derived from an EMBL/GenBank/DDBJ whole genome shotgun (WGS) entry which is preliminary data.</text>
</comment>
<accession>A0A699Z2Q2</accession>
<organism evidence="2 3">
    <name type="scientific">Haematococcus lacustris</name>
    <name type="common">Green alga</name>
    <name type="synonym">Haematococcus pluvialis</name>
    <dbReference type="NCBI Taxonomy" id="44745"/>
    <lineage>
        <taxon>Eukaryota</taxon>
        <taxon>Viridiplantae</taxon>
        <taxon>Chlorophyta</taxon>
        <taxon>core chlorophytes</taxon>
        <taxon>Chlorophyceae</taxon>
        <taxon>CS clade</taxon>
        <taxon>Chlamydomonadales</taxon>
        <taxon>Haematococcaceae</taxon>
        <taxon>Haematococcus</taxon>
    </lineage>
</organism>
<protein>
    <submittedName>
        <fullName evidence="2">Uncharacterized protein</fullName>
    </submittedName>
</protein>
<keyword evidence="3" id="KW-1185">Reference proteome</keyword>
<feature type="compositionally biased region" description="Pro residues" evidence="1">
    <location>
        <begin position="475"/>
        <end position="485"/>
    </location>
</feature>
<sequence>MAEGKELGPEGPAPVAAAGGAAKDSKGGRATTPPTKPGTPPGKRDKVRRVSAQPDRQACTRAEVRVRCLLARCELQLLCWRPAQALAAALEALQFMGQRGADGRMNAPLGDNDDTQRYALGPELWLQARLQAVEALVHLRQLEACHLLIDASLQDAAQVSDNRVAAALLHIQAHIHEVAGNTAAAFNGYGDAHVLAAKTDVLHRSGHTLVPVTAAKLPDWAKEYVQGQEQAFALQHGIMKEACAVPAAGQGPPVPLKDAEVGRMVVCHFLALLRSAPTLPLRLRTHAQAHIIALHDALRTACPKYASDVCFPDVLQPTADKALPLAPGTVRVQWYPQDGCWQAPQSWQPNGRFTHAVATEAELAGVPAPVLYASMLYVVINANGESQAGELVFEVRAVQSLLHRVKQLRHRLEFPKAPTDLLGHDLPSSSELQSLRHAAEHFLGKRRGSEDGMSQPSAVELVTGTHPRPDSVPRAPSPSRQPPDASPVRPSKTDASATPAIVPPTEPSSTDLTFLKRLEAMLSLDSGIDSTDLGFALFLEQTLPAS</sequence>
<evidence type="ECO:0000313" key="3">
    <source>
        <dbReference type="Proteomes" id="UP000485058"/>
    </source>
</evidence>
<dbReference type="AlphaFoldDB" id="A0A699Z2Q2"/>
<name>A0A699Z2Q2_HAELA</name>
<evidence type="ECO:0000313" key="2">
    <source>
        <dbReference type="EMBL" id="GFH16837.1"/>
    </source>
</evidence>
<proteinExistence type="predicted"/>
<dbReference type="EMBL" id="BLLF01001058">
    <property type="protein sequence ID" value="GFH16837.1"/>
    <property type="molecule type" value="Genomic_DNA"/>
</dbReference>
<dbReference type="Proteomes" id="UP000485058">
    <property type="component" value="Unassembled WGS sequence"/>
</dbReference>
<feature type="region of interest" description="Disordered" evidence="1">
    <location>
        <begin position="445"/>
        <end position="510"/>
    </location>
</feature>